<dbReference type="InterPro" id="IPR011990">
    <property type="entry name" value="TPR-like_helical_dom_sf"/>
</dbReference>
<feature type="repeat" description="PPR" evidence="2">
    <location>
        <begin position="321"/>
        <end position="355"/>
    </location>
</feature>
<keyword evidence="1" id="KW-0677">Repeat</keyword>
<dbReference type="InterPro" id="IPR002885">
    <property type="entry name" value="PPR_rpt"/>
</dbReference>
<dbReference type="Gene3D" id="1.25.40.10">
    <property type="entry name" value="Tetratricopeptide repeat domain"/>
    <property type="match status" value="2"/>
</dbReference>
<dbReference type="PANTHER" id="PTHR46862:SF3">
    <property type="entry name" value="OS07G0661900 PROTEIN"/>
    <property type="match status" value="1"/>
</dbReference>
<dbReference type="InterPro" id="IPR033443">
    <property type="entry name" value="PROP1-like_PPR_dom"/>
</dbReference>
<evidence type="ECO:0000313" key="4">
    <source>
        <dbReference type="EMBL" id="WOL11980.1"/>
    </source>
</evidence>
<evidence type="ECO:0000259" key="3">
    <source>
        <dbReference type="Pfam" id="PF17177"/>
    </source>
</evidence>
<keyword evidence="5" id="KW-1185">Reference proteome</keyword>
<dbReference type="Proteomes" id="UP001327560">
    <property type="component" value="Chromosome 6"/>
</dbReference>
<feature type="repeat" description="PPR" evidence="2">
    <location>
        <begin position="286"/>
        <end position="320"/>
    </location>
</feature>
<gene>
    <name evidence="4" type="ORF">Cni_G20744</name>
</gene>
<reference evidence="4 5" key="1">
    <citation type="submission" date="2023-10" db="EMBL/GenBank/DDBJ databases">
        <title>Chromosome-scale genome assembly provides insights into flower coloration mechanisms of Canna indica.</title>
        <authorList>
            <person name="Li C."/>
        </authorList>
    </citation>
    <scope>NUCLEOTIDE SEQUENCE [LARGE SCALE GENOMIC DNA]</scope>
    <source>
        <tissue evidence="4">Flower</tissue>
    </source>
</reference>
<accession>A0AAQ3KNP1</accession>
<feature type="domain" description="PROP1-like PPR" evidence="3">
    <location>
        <begin position="267"/>
        <end position="403"/>
    </location>
</feature>
<dbReference type="Pfam" id="PF13041">
    <property type="entry name" value="PPR_2"/>
    <property type="match status" value="1"/>
</dbReference>
<evidence type="ECO:0000256" key="1">
    <source>
        <dbReference type="ARBA" id="ARBA00022737"/>
    </source>
</evidence>
<evidence type="ECO:0000313" key="5">
    <source>
        <dbReference type="Proteomes" id="UP001327560"/>
    </source>
</evidence>
<sequence length="434" mass="48865">MKFPFNCSTKFHSNIMSFSPFLLSNSHVLSVLTAASNNITFYNLSPLFDQNASVHQRKLSVSAFVLQPEAIVHEGAPKCDEKEEMKIKWTNVGPNITDEQKIAISQLPLKLSNRCKALLKRIICFSPEADNLPLLLASWVKAMKPRRADWLIVLKEIKRMQNPLLSEVMEFVLLENSFEANIRDYTKLIDLYAKQNLLVNAERLFLAMKQRGFPCDQVTLTVLVHMYSKAGHLDQAKEAFEEIKLLGEPVDKRACGSMMMAYIRAEMLEHAETLMKEMEEQEIHAGKEVYKALLRAYSAKGNADGAQRVFNSIQFAGVVPDSRLCALLINAYCMAGRSNEARSVLENMKITGLERSDKCIALMLSAYEKENDLNAALSFLIELEHDGILIAEEASQVLVGWFRRLGVVGEVEQVLREFSAKGGSFNRGKSSKTM</sequence>
<protein>
    <recommendedName>
        <fullName evidence="3">PROP1-like PPR domain-containing protein</fullName>
    </recommendedName>
</protein>
<feature type="repeat" description="PPR" evidence="2">
    <location>
        <begin position="216"/>
        <end position="250"/>
    </location>
</feature>
<evidence type="ECO:0000256" key="2">
    <source>
        <dbReference type="PROSITE-ProRule" id="PRU00708"/>
    </source>
</evidence>
<dbReference type="AlphaFoldDB" id="A0AAQ3KNP1"/>
<proteinExistence type="predicted"/>
<dbReference type="PROSITE" id="PS51375">
    <property type="entry name" value="PPR"/>
    <property type="match status" value="5"/>
</dbReference>
<dbReference type="PANTHER" id="PTHR46862">
    <property type="entry name" value="OS07G0661900 PROTEIN"/>
    <property type="match status" value="1"/>
</dbReference>
<feature type="repeat" description="PPR" evidence="2">
    <location>
        <begin position="251"/>
        <end position="285"/>
    </location>
</feature>
<feature type="repeat" description="PPR" evidence="2">
    <location>
        <begin position="181"/>
        <end position="215"/>
    </location>
</feature>
<dbReference type="EMBL" id="CP136895">
    <property type="protein sequence ID" value="WOL11980.1"/>
    <property type="molecule type" value="Genomic_DNA"/>
</dbReference>
<organism evidence="4 5">
    <name type="scientific">Canna indica</name>
    <name type="common">Indian-shot</name>
    <dbReference type="NCBI Taxonomy" id="4628"/>
    <lineage>
        <taxon>Eukaryota</taxon>
        <taxon>Viridiplantae</taxon>
        <taxon>Streptophyta</taxon>
        <taxon>Embryophyta</taxon>
        <taxon>Tracheophyta</taxon>
        <taxon>Spermatophyta</taxon>
        <taxon>Magnoliopsida</taxon>
        <taxon>Liliopsida</taxon>
        <taxon>Zingiberales</taxon>
        <taxon>Cannaceae</taxon>
        <taxon>Canna</taxon>
    </lineage>
</organism>
<dbReference type="Pfam" id="PF17177">
    <property type="entry name" value="PPR_long"/>
    <property type="match status" value="1"/>
</dbReference>
<dbReference type="NCBIfam" id="TIGR00756">
    <property type="entry name" value="PPR"/>
    <property type="match status" value="3"/>
</dbReference>
<name>A0AAQ3KNP1_9LILI</name>